<feature type="coiled-coil region" evidence="1">
    <location>
        <begin position="517"/>
        <end position="590"/>
    </location>
</feature>
<keyword evidence="1" id="KW-0175">Coiled coil</keyword>
<evidence type="ECO:0000256" key="1">
    <source>
        <dbReference type="SAM" id="Coils"/>
    </source>
</evidence>
<evidence type="ECO:0008006" key="5">
    <source>
        <dbReference type="Google" id="ProtNLM"/>
    </source>
</evidence>
<name>A0A9W7L606_9STRA</name>
<dbReference type="AlphaFoldDB" id="A0A9W7L606"/>
<feature type="compositionally biased region" description="Low complexity" evidence="2">
    <location>
        <begin position="109"/>
        <end position="134"/>
    </location>
</feature>
<feature type="region of interest" description="Disordered" evidence="2">
    <location>
        <begin position="79"/>
        <end position="402"/>
    </location>
</feature>
<accession>A0A9W7L606</accession>
<feature type="compositionally biased region" description="Basic and acidic residues" evidence="2">
    <location>
        <begin position="172"/>
        <end position="195"/>
    </location>
</feature>
<feature type="compositionally biased region" description="Basic and acidic residues" evidence="2">
    <location>
        <begin position="149"/>
        <end position="165"/>
    </location>
</feature>
<feature type="coiled-coil region" evidence="1">
    <location>
        <begin position="883"/>
        <end position="931"/>
    </location>
</feature>
<dbReference type="Gene3D" id="3.30.1470.10">
    <property type="entry name" value="Photosystem I PsaD, reaction center subunit II"/>
    <property type="match status" value="1"/>
</dbReference>
<protein>
    <recommendedName>
        <fullName evidence="5">WW domain-containing protein</fullName>
    </recommendedName>
</protein>
<comment type="caution">
    <text evidence="3">The sequence shown here is derived from an EMBL/GenBank/DDBJ whole genome shotgun (WGS) entry which is preliminary data.</text>
</comment>
<evidence type="ECO:0000313" key="3">
    <source>
        <dbReference type="EMBL" id="GMI34826.1"/>
    </source>
</evidence>
<feature type="compositionally biased region" description="Acidic residues" evidence="2">
    <location>
        <begin position="196"/>
        <end position="217"/>
    </location>
</feature>
<feature type="compositionally biased region" description="Basic and acidic residues" evidence="2">
    <location>
        <begin position="390"/>
        <end position="402"/>
    </location>
</feature>
<dbReference type="OrthoDB" id="207217at2759"/>
<gene>
    <name evidence="3" type="ORF">TrCOL_g8807</name>
</gene>
<evidence type="ECO:0000256" key="2">
    <source>
        <dbReference type="SAM" id="MobiDB-lite"/>
    </source>
</evidence>
<feature type="compositionally biased region" description="Basic and acidic residues" evidence="2">
    <location>
        <begin position="311"/>
        <end position="332"/>
    </location>
</feature>
<dbReference type="Proteomes" id="UP001165065">
    <property type="component" value="Unassembled WGS sequence"/>
</dbReference>
<feature type="coiled-coil region" evidence="1">
    <location>
        <begin position="774"/>
        <end position="833"/>
    </location>
</feature>
<keyword evidence="4" id="KW-1185">Reference proteome</keyword>
<feature type="compositionally biased region" description="Basic residues" evidence="2">
    <location>
        <begin position="87"/>
        <end position="97"/>
    </location>
</feature>
<reference evidence="4" key="1">
    <citation type="journal article" date="2023" name="Commun. Biol.">
        <title>Genome analysis of Parmales, the sister group of diatoms, reveals the evolutionary specialization of diatoms from phago-mixotrophs to photoautotrophs.</title>
        <authorList>
            <person name="Ban H."/>
            <person name="Sato S."/>
            <person name="Yoshikawa S."/>
            <person name="Yamada K."/>
            <person name="Nakamura Y."/>
            <person name="Ichinomiya M."/>
            <person name="Sato N."/>
            <person name="Blanc-Mathieu R."/>
            <person name="Endo H."/>
            <person name="Kuwata A."/>
            <person name="Ogata H."/>
        </authorList>
    </citation>
    <scope>NUCLEOTIDE SEQUENCE [LARGE SCALE GENOMIC DNA]</scope>
</reference>
<evidence type="ECO:0000313" key="4">
    <source>
        <dbReference type="Proteomes" id="UP001165065"/>
    </source>
</evidence>
<organism evidence="3 4">
    <name type="scientific">Triparma columacea</name>
    <dbReference type="NCBI Taxonomy" id="722753"/>
    <lineage>
        <taxon>Eukaryota</taxon>
        <taxon>Sar</taxon>
        <taxon>Stramenopiles</taxon>
        <taxon>Ochrophyta</taxon>
        <taxon>Bolidophyceae</taxon>
        <taxon>Parmales</taxon>
        <taxon>Triparmaceae</taxon>
        <taxon>Triparma</taxon>
    </lineage>
</organism>
<proteinExistence type="predicted"/>
<feature type="coiled-coil region" evidence="1">
    <location>
        <begin position="700"/>
        <end position="727"/>
    </location>
</feature>
<sequence length="1100" mass="125429">MSDLENEAIREKADELDMDLEEDADYLYIAREFLNAPLPKDWREDTYEDPEDGLMYPYYVDPAGESHWDHPLLKEYKKKFQDEKARREKQKKERKGRSPSPARKSRSMSPANKSRSPSPARSPSPSRKSRSPSPVGGRSDRDDLEDSRDDSRNYSRDERRGDRRDDKRRRGRRDDRRDNDDDDRSKVEKDRKEDKIEELDMEELDVEEHDDLGEVSLEEPVILSPTKPSNLDDSDSWSDVKSPVRSPPDSRDRGNKKMKGQYLDDYMEEQDIGGRNSVKASARQLDSRASSTRNLDSRDSTGYDTFTDSVVDEKHERRLERKREQGGRRSDTGRNSSSRMYRDDDSDESPPSKQSHRSRHDRSSRSGSLQTLHEEPAPAVIDPMVKYHSLRPEDSSVTDMRRKNLDLEKEVEELKDIVEDWRSQKKKSEVLEQATTEELERVRKVLRLVTKERDELSHSNALLTLKLNKNVANGVIDDEGEAAPVTKFEKDSIEAAAGAKARREADEIWDVKVSKVKEAHAEEIAKLQNKIATLNLTIATEKEFRVSEGSKTLMSLELQQDQVKDVTQLVGELKQRLYLAEQERDSVQKRETELIAKAKVAIEAKSKAELDVIAMEEDVRDATVKADIASEGLKTAASQITALEETIIKMRSDYLSGEKERAADAVMLKRLQLKQTFEDDEVVMLKGALDKGKRSIVEMERVKAQEVAELKAELEAIKRQLVVVESDGNDRFQRAESERVAAEWEKKRAVEHAETLAKAKVREMEKAFKHETIAREMEDKVIDLRREVTAAKEEGEAQLVEYKGQLQRSKSEVAALKEERAKIELEMREKLTLANVAVEEIKNEVTRKVPELAAGALKRAEDEWKKRIDFETQKCRDDRDRYIQSAKGSVEALERNLGDFKKERLEMESVVRRLERENGELRDVNTRLEGDLNTTANTNNTTLPLRNQQSGMWDLQTPQPPPPPQQLYNSLQEVAANATLTTLQAQLSIMQSQCRDLLNSTDAVPPSTVPLGVNDLNVTNVTTVTMDEDVEKLFSSPVKKSGSRGKERVTFDDELFNKSHDMSLDASNLSVGGVGEESLNRSGYLGNLWKSRYGRGGGPR</sequence>
<dbReference type="EMBL" id="BRYA01000047">
    <property type="protein sequence ID" value="GMI34826.1"/>
    <property type="molecule type" value="Genomic_DNA"/>
</dbReference>